<dbReference type="RefSeq" id="WP_120190339.1">
    <property type="nucleotide sequence ID" value="NZ_MCHY01000009.1"/>
</dbReference>
<comment type="caution">
    <text evidence="1">The sequence shown here is derived from an EMBL/GenBank/DDBJ whole genome shotgun (WGS) entry which is preliminary data.</text>
</comment>
<organism evidence="1 2">
    <name type="scientific">Ammoniphilus oxalaticus</name>
    <dbReference type="NCBI Taxonomy" id="66863"/>
    <lineage>
        <taxon>Bacteria</taxon>
        <taxon>Bacillati</taxon>
        <taxon>Bacillota</taxon>
        <taxon>Bacilli</taxon>
        <taxon>Bacillales</taxon>
        <taxon>Paenibacillaceae</taxon>
        <taxon>Aneurinibacillus group</taxon>
        <taxon>Ammoniphilus</taxon>
    </lineage>
</organism>
<dbReference type="Proteomes" id="UP000284219">
    <property type="component" value="Unassembled WGS sequence"/>
</dbReference>
<dbReference type="AlphaFoldDB" id="A0A419SGE6"/>
<name>A0A419SGE6_9BACL</name>
<sequence length="116" mass="13612">MYIVEMKDEGMKGLSSFILDELKLEAIFARAKHEEMIGLYTTEQLISPSIQYVLSNVSKGYNEARYEVQFINMTHNEHKSCYFDDLQEVKDLILMIREMVEKEEAVKEKIARLIDL</sequence>
<accession>A0A419SGE6</accession>
<evidence type="ECO:0000313" key="1">
    <source>
        <dbReference type="EMBL" id="RKD22850.1"/>
    </source>
</evidence>
<dbReference type="EMBL" id="MCHY01000009">
    <property type="protein sequence ID" value="RKD22850.1"/>
    <property type="molecule type" value="Genomic_DNA"/>
</dbReference>
<protein>
    <submittedName>
        <fullName evidence="1">Uncharacterized protein</fullName>
    </submittedName>
</protein>
<evidence type="ECO:0000313" key="2">
    <source>
        <dbReference type="Proteomes" id="UP000284219"/>
    </source>
</evidence>
<gene>
    <name evidence="1" type="ORF">BEP19_11450</name>
</gene>
<reference evidence="1 2" key="1">
    <citation type="submission" date="2016-08" db="EMBL/GenBank/DDBJ databases">
        <title>Novel Firmicute Genomes.</title>
        <authorList>
            <person name="Poppleton D.I."/>
            <person name="Gribaldo S."/>
        </authorList>
    </citation>
    <scope>NUCLEOTIDE SEQUENCE [LARGE SCALE GENOMIC DNA]</scope>
    <source>
        <strain evidence="1 2">RAOx-1</strain>
    </source>
</reference>
<keyword evidence="2" id="KW-1185">Reference proteome</keyword>
<proteinExistence type="predicted"/>